<evidence type="ECO:0000256" key="15">
    <source>
        <dbReference type="PROSITE-ProRule" id="PRU00169"/>
    </source>
</evidence>
<dbReference type="Gene3D" id="3.30.450.350">
    <property type="entry name" value="CHASE domain"/>
    <property type="match status" value="1"/>
</dbReference>
<organism evidence="22 23">
    <name type="scientific">Lujinxingia litoralis</name>
    <dbReference type="NCBI Taxonomy" id="2211119"/>
    <lineage>
        <taxon>Bacteria</taxon>
        <taxon>Deltaproteobacteria</taxon>
        <taxon>Bradymonadales</taxon>
        <taxon>Lujinxingiaceae</taxon>
        <taxon>Lujinxingia</taxon>
    </lineage>
</organism>
<keyword evidence="6" id="KW-0808">Transferase</keyword>
<dbReference type="Gene3D" id="3.40.50.2300">
    <property type="match status" value="2"/>
</dbReference>
<evidence type="ECO:0000256" key="17">
    <source>
        <dbReference type="SAM" id="Phobius"/>
    </source>
</evidence>
<dbReference type="SMART" id="SM00448">
    <property type="entry name" value="REC"/>
    <property type="match status" value="2"/>
</dbReference>
<feature type="compositionally biased region" description="Basic and acidic residues" evidence="16">
    <location>
        <begin position="936"/>
        <end position="957"/>
    </location>
</feature>
<evidence type="ECO:0000256" key="9">
    <source>
        <dbReference type="ARBA" id="ARBA00022777"/>
    </source>
</evidence>
<evidence type="ECO:0000256" key="2">
    <source>
        <dbReference type="ARBA" id="ARBA00004651"/>
    </source>
</evidence>
<protein>
    <recommendedName>
        <fullName evidence="3">histidine kinase</fullName>
        <ecNumber evidence="3">2.7.13.3</ecNumber>
    </recommendedName>
</protein>
<evidence type="ECO:0000259" key="18">
    <source>
        <dbReference type="PROSITE" id="PS50109"/>
    </source>
</evidence>
<feature type="transmembrane region" description="Helical" evidence="17">
    <location>
        <begin position="24"/>
        <end position="44"/>
    </location>
</feature>
<keyword evidence="23" id="KW-1185">Reference proteome</keyword>
<evidence type="ECO:0000256" key="8">
    <source>
        <dbReference type="ARBA" id="ARBA00022741"/>
    </source>
</evidence>
<evidence type="ECO:0000256" key="12">
    <source>
        <dbReference type="ARBA" id="ARBA00023012"/>
    </source>
</evidence>
<dbReference type="SUPFAM" id="SSF47226">
    <property type="entry name" value="Histidine-containing phosphotransfer domain, HPT domain"/>
    <property type="match status" value="1"/>
</dbReference>
<dbReference type="PROSITE" id="PS50839">
    <property type="entry name" value="CHASE"/>
    <property type="match status" value="1"/>
</dbReference>
<evidence type="ECO:0000256" key="7">
    <source>
        <dbReference type="ARBA" id="ARBA00022692"/>
    </source>
</evidence>
<dbReference type="PROSITE" id="PS50110">
    <property type="entry name" value="RESPONSE_REGULATORY"/>
    <property type="match status" value="2"/>
</dbReference>
<evidence type="ECO:0000256" key="5">
    <source>
        <dbReference type="ARBA" id="ARBA00022553"/>
    </source>
</evidence>
<reference evidence="22 23" key="1">
    <citation type="submission" date="2018-05" db="EMBL/GenBank/DDBJ databases">
        <title>Lujinxingia marina gen. nov. sp. nov., a new facultative anaerobic member of the class Deltaproteobacteria, and proposal of Lujinxingaceae fam. nov.</title>
        <authorList>
            <person name="Li C.-M."/>
        </authorList>
    </citation>
    <scope>NUCLEOTIDE SEQUENCE [LARGE SCALE GENOMIC DNA]</scope>
    <source>
        <strain evidence="22 23">B210</strain>
    </source>
</reference>
<dbReference type="SUPFAM" id="SSF55874">
    <property type="entry name" value="ATPase domain of HSP90 chaperone/DNA topoisomerase II/histidine kinase"/>
    <property type="match status" value="1"/>
</dbReference>
<dbReference type="InterPro" id="IPR006189">
    <property type="entry name" value="CHASE_dom"/>
</dbReference>
<dbReference type="Pfam" id="PF03924">
    <property type="entry name" value="CHASE"/>
    <property type="match status" value="1"/>
</dbReference>
<feature type="region of interest" description="Disordered" evidence="16">
    <location>
        <begin position="921"/>
        <end position="993"/>
    </location>
</feature>
<accession>A0A328C6H8</accession>
<evidence type="ECO:0000256" key="13">
    <source>
        <dbReference type="ARBA" id="ARBA00023136"/>
    </source>
</evidence>
<evidence type="ECO:0000313" key="23">
    <source>
        <dbReference type="Proteomes" id="UP000249169"/>
    </source>
</evidence>
<dbReference type="PROSITE" id="PS50894">
    <property type="entry name" value="HPT"/>
    <property type="match status" value="1"/>
</dbReference>
<dbReference type="SUPFAM" id="SSF47384">
    <property type="entry name" value="Homodimeric domain of signal transducing histidine kinase"/>
    <property type="match status" value="1"/>
</dbReference>
<dbReference type="Proteomes" id="UP000249169">
    <property type="component" value="Unassembled WGS sequence"/>
</dbReference>
<dbReference type="SUPFAM" id="SSF52172">
    <property type="entry name" value="CheY-like"/>
    <property type="match status" value="2"/>
</dbReference>
<dbReference type="InterPro" id="IPR036641">
    <property type="entry name" value="HPT_dom_sf"/>
</dbReference>
<dbReference type="GO" id="GO:0005886">
    <property type="term" value="C:plasma membrane"/>
    <property type="evidence" value="ECO:0007669"/>
    <property type="project" value="UniProtKB-SubCell"/>
</dbReference>
<keyword evidence="4" id="KW-1003">Cell membrane</keyword>
<dbReference type="PRINTS" id="PR00344">
    <property type="entry name" value="BCTRLSENSOR"/>
</dbReference>
<dbReference type="GO" id="GO:0005524">
    <property type="term" value="F:ATP binding"/>
    <property type="evidence" value="ECO:0007669"/>
    <property type="project" value="UniProtKB-KW"/>
</dbReference>
<dbReference type="InterPro" id="IPR004358">
    <property type="entry name" value="Sig_transdc_His_kin-like_C"/>
</dbReference>
<evidence type="ECO:0000256" key="14">
    <source>
        <dbReference type="PROSITE-ProRule" id="PRU00110"/>
    </source>
</evidence>
<dbReference type="Gene3D" id="1.20.120.160">
    <property type="entry name" value="HPT domain"/>
    <property type="match status" value="1"/>
</dbReference>
<evidence type="ECO:0000256" key="11">
    <source>
        <dbReference type="ARBA" id="ARBA00022989"/>
    </source>
</evidence>
<evidence type="ECO:0000256" key="1">
    <source>
        <dbReference type="ARBA" id="ARBA00000085"/>
    </source>
</evidence>
<evidence type="ECO:0000256" key="6">
    <source>
        <dbReference type="ARBA" id="ARBA00022679"/>
    </source>
</evidence>
<proteinExistence type="predicted"/>
<dbReference type="InterPro" id="IPR042240">
    <property type="entry name" value="CHASE_sf"/>
</dbReference>
<comment type="caution">
    <text evidence="22">The sequence shown here is derived from an EMBL/GenBank/DDBJ whole genome shotgun (WGS) entry which is preliminary data.</text>
</comment>
<dbReference type="AlphaFoldDB" id="A0A328C6H8"/>
<dbReference type="InterPro" id="IPR003594">
    <property type="entry name" value="HATPase_dom"/>
</dbReference>
<feature type="modified residue" description="4-aspartylphosphate" evidence="15">
    <location>
        <position position="850"/>
    </location>
</feature>
<comment type="catalytic activity">
    <reaction evidence="1">
        <text>ATP + protein L-histidine = ADP + protein N-phospho-L-histidine.</text>
        <dbReference type="EC" id="2.7.13.3"/>
    </reaction>
</comment>
<dbReference type="CDD" id="cd00156">
    <property type="entry name" value="REC"/>
    <property type="match status" value="1"/>
</dbReference>
<dbReference type="PANTHER" id="PTHR45339">
    <property type="entry name" value="HYBRID SIGNAL TRANSDUCTION HISTIDINE KINASE J"/>
    <property type="match status" value="1"/>
</dbReference>
<dbReference type="SMART" id="SM00388">
    <property type="entry name" value="HisKA"/>
    <property type="match status" value="1"/>
</dbReference>
<feature type="modified residue" description="Phosphohistidine" evidence="14">
    <location>
        <position position="1035"/>
    </location>
</feature>
<keyword evidence="11 17" id="KW-1133">Transmembrane helix</keyword>
<keyword evidence="13 17" id="KW-0472">Membrane</keyword>
<keyword evidence="9" id="KW-0418">Kinase</keyword>
<keyword evidence="12" id="KW-0902">Two-component regulatory system</keyword>
<dbReference type="SMART" id="SM00073">
    <property type="entry name" value="HPT"/>
    <property type="match status" value="1"/>
</dbReference>
<dbReference type="InterPro" id="IPR011006">
    <property type="entry name" value="CheY-like_superfamily"/>
</dbReference>
<dbReference type="CDD" id="cd16922">
    <property type="entry name" value="HATPase_EvgS-ArcB-TorS-like"/>
    <property type="match status" value="1"/>
</dbReference>
<evidence type="ECO:0000259" key="21">
    <source>
        <dbReference type="PROSITE" id="PS50894"/>
    </source>
</evidence>
<dbReference type="SMART" id="SM01079">
    <property type="entry name" value="CHASE"/>
    <property type="match status" value="1"/>
</dbReference>
<dbReference type="InterPro" id="IPR001789">
    <property type="entry name" value="Sig_transdc_resp-reg_receiver"/>
</dbReference>
<keyword evidence="5 15" id="KW-0597">Phosphoprotein</keyword>
<evidence type="ECO:0000256" key="3">
    <source>
        <dbReference type="ARBA" id="ARBA00012438"/>
    </source>
</evidence>
<evidence type="ECO:0000259" key="20">
    <source>
        <dbReference type="PROSITE" id="PS50839"/>
    </source>
</evidence>
<dbReference type="EC" id="2.7.13.3" evidence="3"/>
<evidence type="ECO:0000256" key="16">
    <source>
        <dbReference type="SAM" id="MobiDB-lite"/>
    </source>
</evidence>
<evidence type="ECO:0000256" key="10">
    <source>
        <dbReference type="ARBA" id="ARBA00022840"/>
    </source>
</evidence>
<dbReference type="InterPro" id="IPR036097">
    <property type="entry name" value="HisK_dim/P_sf"/>
</dbReference>
<dbReference type="CDD" id="cd00082">
    <property type="entry name" value="HisKA"/>
    <property type="match status" value="1"/>
</dbReference>
<feature type="region of interest" description="Disordered" evidence="16">
    <location>
        <begin position="1092"/>
        <end position="1116"/>
    </location>
</feature>
<dbReference type="RefSeq" id="WP_111729983.1">
    <property type="nucleotide sequence ID" value="NZ_QHKO01000004.1"/>
</dbReference>
<feature type="compositionally biased region" description="Low complexity" evidence="16">
    <location>
        <begin position="1092"/>
        <end position="1102"/>
    </location>
</feature>
<feature type="modified residue" description="4-aspartylphosphate" evidence="15">
    <location>
        <position position="701"/>
    </location>
</feature>
<dbReference type="Pfam" id="PF01627">
    <property type="entry name" value="Hpt"/>
    <property type="match status" value="1"/>
</dbReference>
<dbReference type="Pfam" id="PF00512">
    <property type="entry name" value="HisKA"/>
    <property type="match status" value="1"/>
</dbReference>
<dbReference type="InterPro" id="IPR008207">
    <property type="entry name" value="Sig_transdc_His_kin_Hpt_dom"/>
</dbReference>
<dbReference type="CDD" id="cd17546">
    <property type="entry name" value="REC_hyHK_CKI1_RcsC-like"/>
    <property type="match status" value="1"/>
</dbReference>
<dbReference type="OrthoDB" id="5468627at2"/>
<sequence>MKFFNFEDSESAGEQPRRRGTGRWLVVLVLVVGVAASLGGWWWLRQREADHVRGQFQRDAQLYASSVERRLLEKRLNMLAMLAFYRGSDVVEADEFRTFVETYLEGRSQIALLAWVPYVSESARSAFEASASRELGEDYEIVEPGQNVELMAARPRPDYAPTLHVWQAKISAKPGFNWLAIPRVANALRQARETGEVVMTGPIDLPGSSESSVLYGFVAAVSREEGTPEEHFAGWLIGVLHMQEVIAEAMQVRPAIDIEFELVDESDPGEPRTVYAWSGAGEEASTPEGQSDAESEVWRGRSAAEQGLVFHRPLNLPGPSWALVARPTEAYVSERVDRSTTVFLISGLLVTLIGVLYVNTTVGRTRRVERLVDERTASLREHREKLRTIAIEMARARQEAVEATRAKSSFLANMSHEIRTPMNGVIGMAELLQETQLNGKQHEYLTLLDRSARGLLALLNDILDFSKIEAGQLELDHREFRPIDTVAETLQVLATRASQKGLELVYSIEADFPFAVIGDPDRLRQVLINLVGNAIKFTDTGQVEIEMGFELQGDEEVEITMVVRDTGVGIPKKEQARIFEAFRQVDSSSRRQHEGTGLGLSISAQLVDLMGGHIELESEEGEGTEVTFTVLLELSQRWREEQEHQLASRRALVVDDNPVNRRLLRVVLTIWKMEVEVAADVASAREILAGQEEPFDVVLIDAIMPGEPGLELAREVFEQRDSQKQKLPAVMLMSSVGAVSSSEFDAFSTDYGERLCVWLSKPVKPSDLYDALSDCVVEGHRATESGALLEGSGEEEGICVLLVEDSPVNQKVARGLLARGEHRVELARDGQEAVEIFGADPQRFDLVLMDIQMPRMDGFEATRAIRELEREGPRERPLPIVALTAHAMKGDRERMLRAGMDDYLAKPIQPEELMRVISKWRPVEEGESPPSGESPGEAREEGAAPEPRGEGAAKEATPESDETPPKGGSEPEEDTMDTPSNGIWDPEIAHTSTGDDETLLRELASVFVEESSHWLRDLQAAIAHKDAREVRRLAHTIKGSALIFGARPVSQLAEQLEMMGKDAALEQAPPRYERLVKATGRLVEVLEDELLETSSESEAARGTGAGGSAPPSSPPA</sequence>
<dbReference type="InterPro" id="IPR005467">
    <property type="entry name" value="His_kinase_dom"/>
</dbReference>
<evidence type="ECO:0000259" key="19">
    <source>
        <dbReference type="PROSITE" id="PS50110"/>
    </source>
</evidence>
<dbReference type="SMART" id="SM00387">
    <property type="entry name" value="HATPase_c"/>
    <property type="match status" value="1"/>
</dbReference>
<dbReference type="FunFam" id="1.10.287.130:FF:000003">
    <property type="entry name" value="Histidine kinase"/>
    <property type="match status" value="1"/>
</dbReference>
<dbReference type="InterPro" id="IPR003661">
    <property type="entry name" value="HisK_dim/P_dom"/>
</dbReference>
<feature type="domain" description="Response regulatory" evidence="19">
    <location>
        <begin position="650"/>
        <end position="776"/>
    </location>
</feature>
<keyword evidence="10" id="KW-0067">ATP-binding</keyword>
<name>A0A328C6H8_9DELT</name>
<dbReference type="FunFam" id="3.30.565.10:FF:000010">
    <property type="entry name" value="Sensor histidine kinase RcsC"/>
    <property type="match status" value="1"/>
</dbReference>
<dbReference type="CDD" id="cd00088">
    <property type="entry name" value="HPT"/>
    <property type="match status" value="1"/>
</dbReference>
<dbReference type="Pfam" id="PF00072">
    <property type="entry name" value="Response_reg"/>
    <property type="match status" value="2"/>
</dbReference>
<feature type="domain" description="Response regulatory" evidence="19">
    <location>
        <begin position="799"/>
        <end position="921"/>
    </location>
</feature>
<gene>
    <name evidence="22" type="ORF">DL240_11230</name>
</gene>
<dbReference type="Gene3D" id="1.10.287.130">
    <property type="match status" value="1"/>
</dbReference>
<evidence type="ECO:0000256" key="4">
    <source>
        <dbReference type="ARBA" id="ARBA00022475"/>
    </source>
</evidence>
<dbReference type="Gene3D" id="3.30.565.10">
    <property type="entry name" value="Histidine kinase-like ATPase, C-terminal domain"/>
    <property type="match status" value="1"/>
</dbReference>
<evidence type="ECO:0000313" key="22">
    <source>
        <dbReference type="EMBL" id="RAL22412.1"/>
    </source>
</evidence>
<comment type="subcellular location">
    <subcellularLocation>
        <location evidence="2">Cell membrane</location>
        <topology evidence="2">Multi-pass membrane protein</topology>
    </subcellularLocation>
</comment>
<dbReference type="GO" id="GO:0000155">
    <property type="term" value="F:phosphorelay sensor kinase activity"/>
    <property type="evidence" value="ECO:0007669"/>
    <property type="project" value="InterPro"/>
</dbReference>
<keyword evidence="7 17" id="KW-0812">Transmembrane</keyword>
<feature type="domain" description="HPt" evidence="21">
    <location>
        <begin position="996"/>
        <end position="1100"/>
    </location>
</feature>
<feature type="domain" description="CHASE" evidence="20">
    <location>
        <begin position="87"/>
        <end position="252"/>
    </location>
</feature>
<feature type="domain" description="Histidine kinase" evidence="18">
    <location>
        <begin position="413"/>
        <end position="634"/>
    </location>
</feature>
<dbReference type="InterPro" id="IPR036890">
    <property type="entry name" value="HATPase_C_sf"/>
</dbReference>
<keyword evidence="8" id="KW-0547">Nucleotide-binding</keyword>
<dbReference type="PANTHER" id="PTHR45339:SF1">
    <property type="entry name" value="HYBRID SIGNAL TRANSDUCTION HISTIDINE KINASE J"/>
    <property type="match status" value="1"/>
</dbReference>
<dbReference type="Pfam" id="PF02518">
    <property type="entry name" value="HATPase_c"/>
    <property type="match status" value="1"/>
</dbReference>
<dbReference type="PROSITE" id="PS50109">
    <property type="entry name" value="HIS_KIN"/>
    <property type="match status" value="1"/>
</dbReference>
<dbReference type="EMBL" id="QHKO01000004">
    <property type="protein sequence ID" value="RAL22412.1"/>
    <property type="molecule type" value="Genomic_DNA"/>
</dbReference>